<feature type="transmembrane region" description="Helical" evidence="6">
    <location>
        <begin position="283"/>
        <end position="302"/>
    </location>
</feature>
<evidence type="ECO:0000256" key="1">
    <source>
        <dbReference type="ARBA" id="ARBA00004141"/>
    </source>
</evidence>
<keyword evidence="4 6" id="KW-1133">Transmembrane helix</keyword>
<dbReference type="GO" id="GO:0016020">
    <property type="term" value="C:membrane"/>
    <property type="evidence" value="ECO:0007669"/>
    <property type="project" value="UniProtKB-SubCell"/>
</dbReference>
<dbReference type="Pfam" id="PF00892">
    <property type="entry name" value="EamA"/>
    <property type="match status" value="1"/>
</dbReference>
<evidence type="ECO:0000256" key="3">
    <source>
        <dbReference type="ARBA" id="ARBA00022692"/>
    </source>
</evidence>
<comment type="similarity">
    <text evidence="2 6">Belongs to the drug/metabolite transporter (DMT) superfamily. Plant drug/metabolite exporter (P-DME) (TC 2.A.7.4) family.</text>
</comment>
<evidence type="ECO:0000256" key="6">
    <source>
        <dbReference type="RuleBase" id="RU363077"/>
    </source>
</evidence>
<keyword evidence="5 6" id="KW-0472">Membrane</keyword>
<keyword evidence="3 6" id="KW-0812">Transmembrane</keyword>
<feature type="transmembrane region" description="Helical" evidence="6">
    <location>
        <begin position="114"/>
        <end position="132"/>
    </location>
</feature>
<dbReference type="EMBL" id="CP136894">
    <property type="protein sequence ID" value="WOL08607.1"/>
    <property type="molecule type" value="Genomic_DNA"/>
</dbReference>
<keyword evidence="10" id="KW-1185">Reference proteome</keyword>
<dbReference type="InterPro" id="IPR037185">
    <property type="entry name" value="EmrE-like"/>
</dbReference>
<dbReference type="InterPro" id="IPR030184">
    <property type="entry name" value="WAT1-related"/>
</dbReference>
<feature type="region of interest" description="Disordered" evidence="7">
    <location>
        <begin position="328"/>
        <end position="353"/>
    </location>
</feature>
<feature type="transmembrane region" description="Helical" evidence="6">
    <location>
        <begin position="257"/>
        <end position="277"/>
    </location>
</feature>
<feature type="transmembrane region" description="Helical" evidence="6">
    <location>
        <begin position="225"/>
        <end position="245"/>
    </location>
</feature>
<evidence type="ECO:0000256" key="7">
    <source>
        <dbReference type="SAM" id="MobiDB-lite"/>
    </source>
</evidence>
<evidence type="ECO:0000256" key="5">
    <source>
        <dbReference type="ARBA" id="ARBA00023136"/>
    </source>
</evidence>
<evidence type="ECO:0000313" key="9">
    <source>
        <dbReference type="EMBL" id="WOL08607.1"/>
    </source>
</evidence>
<feature type="transmembrane region" description="Helical" evidence="6">
    <location>
        <begin position="40"/>
        <end position="60"/>
    </location>
</feature>
<proteinExistence type="inferred from homology"/>
<evidence type="ECO:0000313" key="10">
    <source>
        <dbReference type="Proteomes" id="UP001327560"/>
    </source>
</evidence>
<dbReference type="PANTHER" id="PTHR31218">
    <property type="entry name" value="WAT1-RELATED PROTEIN"/>
    <property type="match status" value="1"/>
</dbReference>
<evidence type="ECO:0000259" key="8">
    <source>
        <dbReference type="Pfam" id="PF00892"/>
    </source>
</evidence>
<feature type="transmembrane region" description="Helical" evidence="6">
    <location>
        <begin position="160"/>
        <end position="180"/>
    </location>
</feature>
<gene>
    <name evidence="9" type="ORF">Cni_G17360</name>
</gene>
<reference evidence="9 10" key="1">
    <citation type="submission" date="2023-10" db="EMBL/GenBank/DDBJ databases">
        <title>Chromosome-scale genome assembly provides insights into flower coloration mechanisms of Canna indica.</title>
        <authorList>
            <person name="Li C."/>
        </authorList>
    </citation>
    <scope>NUCLEOTIDE SEQUENCE [LARGE SCALE GENOMIC DNA]</scope>
    <source>
        <tissue evidence="9">Flower</tissue>
    </source>
</reference>
<feature type="transmembrane region" description="Helical" evidence="6">
    <location>
        <begin position="192"/>
        <end position="213"/>
    </location>
</feature>
<protein>
    <recommendedName>
        <fullName evidence="6">WAT1-related protein</fullName>
    </recommendedName>
</protein>
<feature type="transmembrane region" description="Helical" evidence="6">
    <location>
        <begin position="80"/>
        <end position="102"/>
    </location>
</feature>
<name>A0AAQ3KH93_9LILI</name>
<dbReference type="AlphaFoldDB" id="A0AAQ3KH93"/>
<feature type="domain" description="EamA" evidence="8">
    <location>
        <begin position="162"/>
        <end position="300"/>
    </location>
</feature>
<evidence type="ECO:0000256" key="2">
    <source>
        <dbReference type="ARBA" id="ARBA00007635"/>
    </source>
</evidence>
<dbReference type="SUPFAM" id="SSF103481">
    <property type="entry name" value="Multidrug resistance efflux transporter EmrE"/>
    <property type="match status" value="1"/>
</dbReference>
<feature type="transmembrane region" description="Helical" evidence="6">
    <location>
        <begin position="12"/>
        <end position="28"/>
    </location>
</feature>
<comment type="subcellular location">
    <subcellularLocation>
        <location evidence="1 6">Membrane</location>
        <topology evidence="1 6">Multi-pass membrane protein</topology>
    </subcellularLocation>
</comment>
<sequence length="353" mass="38743">MASFLGDYKPFLAMLVVQCINSIMGIWAKSSFSQGMNPMIFVVYRQAIGTLALLPLSLFTRSGTMNQYLFYHGLNLSSPSMAAAMGNIVPALTFVIAASIGLEKVDHMSVRSMAKVLGTIVCVGGAISMTFYKGPRLYNSHEGFHGLMLMLLNSAGDHKWVLGSLFVLGSSFCWSSWLILQVPICRSHPDPLALSTWMCLFSTCQSAALTYFSQPNISIWKIHSAFQFWCCLYSGTFGSGASYYLQSWSVAVKGPLYSAMFNPLCTVITTILSSLLLHEELHLGSLVGAGAVISGLYVVLWGKAKDVAFNSNSQAAAEDELILVVDSKERERDSDMEKPLLDQLLDKENQMRN</sequence>
<organism evidence="9 10">
    <name type="scientific">Canna indica</name>
    <name type="common">Indian-shot</name>
    <dbReference type="NCBI Taxonomy" id="4628"/>
    <lineage>
        <taxon>Eukaryota</taxon>
        <taxon>Viridiplantae</taxon>
        <taxon>Streptophyta</taxon>
        <taxon>Embryophyta</taxon>
        <taxon>Tracheophyta</taxon>
        <taxon>Spermatophyta</taxon>
        <taxon>Magnoliopsida</taxon>
        <taxon>Liliopsida</taxon>
        <taxon>Zingiberales</taxon>
        <taxon>Cannaceae</taxon>
        <taxon>Canna</taxon>
    </lineage>
</organism>
<dbReference type="InterPro" id="IPR000620">
    <property type="entry name" value="EamA_dom"/>
</dbReference>
<accession>A0AAQ3KH93</accession>
<dbReference type="Proteomes" id="UP001327560">
    <property type="component" value="Chromosome 5"/>
</dbReference>
<dbReference type="GO" id="GO:0022857">
    <property type="term" value="F:transmembrane transporter activity"/>
    <property type="evidence" value="ECO:0007669"/>
    <property type="project" value="InterPro"/>
</dbReference>
<evidence type="ECO:0000256" key="4">
    <source>
        <dbReference type="ARBA" id="ARBA00022989"/>
    </source>
</evidence>